<dbReference type="EMBL" id="FOAD01000002">
    <property type="protein sequence ID" value="SEK86334.1"/>
    <property type="molecule type" value="Genomic_DNA"/>
</dbReference>
<dbReference type="Proteomes" id="UP000183894">
    <property type="component" value="Unassembled WGS sequence"/>
</dbReference>
<name>A0A1H7KIH9_HALLR</name>
<proteinExistence type="predicted"/>
<dbReference type="AlphaFoldDB" id="A0A1H7KIH9"/>
<gene>
    <name evidence="1" type="ORF">SAMN04488691_1029</name>
</gene>
<dbReference type="InterPro" id="IPR036388">
    <property type="entry name" value="WH-like_DNA-bd_sf"/>
</dbReference>
<evidence type="ECO:0000313" key="2">
    <source>
        <dbReference type="Proteomes" id="UP000183894"/>
    </source>
</evidence>
<evidence type="ECO:0000313" key="1">
    <source>
        <dbReference type="EMBL" id="SEK86334.1"/>
    </source>
</evidence>
<accession>A0A1H7KIH9</accession>
<reference evidence="1 2" key="1">
    <citation type="submission" date="2016-10" db="EMBL/GenBank/DDBJ databases">
        <authorList>
            <person name="de Groot N.N."/>
        </authorList>
    </citation>
    <scope>NUCLEOTIDE SEQUENCE [LARGE SCALE GENOMIC DNA]</scope>
    <source>
        <strain evidence="1 2">CDM_5</strain>
    </source>
</reference>
<dbReference type="SUPFAM" id="SSF46785">
    <property type="entry name" value="Winged helix' DNA-binding domain"/>
    <property type="match status" value="1"/>
</dbReference>
<protein>
    <recommendedName>
        <fullName evidence="3">Winged helix-turn-helix DNA-binding</fullName>
    </recommendedName>
</protein>
<dbReference type="InterPro" id="IPR036390">
    <property type="entry name" value="WH_DNA-bd_sf"/>
</dbReference>
<organism evidence="1 2">
    <name type="scientific">Haloferax larsenii</name>
    <dbReference type="NCBI Taxonomy" id="302484"/>
    <lineage>
        <taxon>Archaea</taxon>
        <taxon>Methanobacteriati</taxon>
        <taxon>Methanobacteriota</taxon>
        <taxon>Stenosarchaea group</taxon>
        <taxon>Halobacteria</taxon>
        <taxon>Halobacteriales</taxon>
        <taxon>Haloferacaceae</taxon>
        <taxon>Haloferax</taxon>
    </lineage>
</organism>
<dbReference type="Gene3D" id="1.10.10.10">
    <property type="entry name" value="Winged helix-like DNA-binding domain superfamily/Winged helix DNA-binding domain"/>
    <property type="match status" value="1"/>
</dbReference>
<evidence type="ECO:0008006" key="3">
    <source>
        <dbReference type="Google" id="ProtNLM"/>
    </source>
</evidence>
<sequence>MRKSASWMTIWDDRILEYIDENGSASPVELDESGYFQVSRSQISRRLRRLKEKGMLQHLGNGVYVITAIGEDYLEGELNAEQLNDENKEEGAASA</sequence>